<keyword evidence="2" id="KW-0547">Nucleotide-binding</keyword>
<evidence type="ECO:0000313" key="12">
    <source>
        <dbReference type="EMBL" id="KAI5072409.1"/>
    </source>
</evidence>
<reference evidence="12" key="1">
    <citation type="submission" date="2021-01" db="EMBL/GenBank/DDBJ databases">
        <title>Adiantum capillus-veneris genome.</title>
        <authorList>
            <person name="Fang Y."/>
            <person name="Liao Q."/>
        </authorList>
    </citation>
    <scope>NUCLEOTIDE SEQUENCE</scope>
    <source>
        <strain evidence="12">H3</strain>
        <tissue evidence="12">Leaf</tissue>
    </source>
</reference>
<keyword evidence="13" id="KW-1185">Reference proteome</keyword>
<evidence type="ECO:0000256" key="8">
    <source>
        <dbReference type="ARBA" id="ARBA00023204"/>
    </source>
</evidence>
<keyword evidence="5" id="KW-0347">Helicase</keyword>
<dbReference type="InterPro" id="IPR001650">
    <property type="entry name" value="Helicase_C-like"/>
</dbReference>
<dbReference type="SUPFAM" id="SSF52540">
    <property type="entry name" value="P-loop containing nucleoside triphosphate hydrolases"/>
    <property type="match status" value="2"/>
</dbReference>
<dbReference type="Gene3D" id="2.40.10.170">
    <property type="match status" value="1"/>
</dbReference>
<dbReference type="InterPro" id="IPR011545">
    <property type="entry name" value="DEAD/DEAH_box_helicase_dom"/>
</dbReference>
<dbReference type="GO" id="GO:0005524">
    <property type="term" value="F:ATP binding"/>
    <property type="evidence" value="ECO:0007669"/>
    <property type="project" value="UniProtKB-KW"/>
</dbReference>
<feature type="domain" description="Helicase C-terminal" evidence="11">
    <location>
        <begin position="444"/>
        <end position="609"/>
    </location>
</feature>
<dbReference type="PANTHER" id="PTHR47964">
    <property type="entry name" value="ATP-DEPENDENT DNA HELICASE HOMOLOG RECG, CHLOROPLASTIC"/>
    <property type="match status" value="1"/>
</dbReference>
<evidence type="ECO:0000256" key="5">
    <source>
        <dbReference type="ARBA" id="ARBA00022806"/>
    </source>
</evidence>
<evidence type="ECO:0000313" key="13">
    <source>
        <dbReference type="Proteomes" id="UP000886520"/>
    </source>
</evidence>
<evidence type="ECO:0000256" key="1">
    <source>
        <dbReference type="ARBA" id="ARBA00022528"/>
    </source>
</evidence>
<keyword evidence="8" id="KW-0234">DNA repair</keyword>
<dbReference type="SMART" id="SM00490">
    <property type="entry name" value="HELICc"/>
    <property type="match status" value="1"/>
</dbReference>
<dbReference type="OrthoDB" id="416741at2759"/>
<dbReference type="Pfam" id="PF00271">
    <property type="entry name" value="Helicase_C"/>
    <property type="match status" value="1"/>
</dbReference>
<accession>A0A9D4UQU1</accession>
<keyword evidence="6" id="KW-0067">ATP-binding</keyword>
<dbReference type="PROSITE" id="PS51192">
    <property type="entry name" value="HELICASE_ATP_BIND_1"/>
    <property type="match status" value="1"/>
</dbReference>
<dbReference type="InterPro" id="IPR036101">
    <property type="entry name" value="CarD-like/TRCF_RID_sf"/>
</dbReference>
<dbReference type="EMBL" id="JABFUD020000012">
    <property type="protein sequence ID" value="KAI5072409.1"/>
    <property type="molecule type" value="Genomic_DNA"/>
</dbReference>
<dbReference type="Pfam" id="PF00270">
    <property type="entry name" value="DEAD"/>
    <property type="match status" value="1"/>
</dbReference>
<proteinExistence type="predicted"/>
<sequence length="810" mass="91706">MKARRLSLRLKKFTCLVHSMQAQQIGTLSRDAPTFLDSTSSLEEIFSRVESAPPTQASAGPDPFADLHHLLEKEIELGVSTHRGVFSKDETNLALQKLKDTRKQRMGMINTRRKLAGDKLLQDFTYSLDPESLVPGEYVVHKSKGIGRFVRLNKEDAEGPEYVILQYADGMAKLKSSQAAQLLYRYRQPGDKGRAPGLSKLSDPRPWEKRKSKSKLAAQKMVVDLLQLYVNRLKQKRQPYAKDGEEMEGFVSKFPYEPTPDQKRAFADVEDDMLNRETPMDRLICGDVGFGKTEVALRAIFRVFLAGKQVMVLAPTTVLARQHYNVICERFADYNARIALLSKFQTRAERKRLAIEIKAGNLDIIVGTHALFNSNIHYNNLGILVVDEEQRFGVKQKERITSMKNSVDVLTLSATPIPRTLYLALAGFRDASLITTPPPQRLPIVTHLLEFDEEQIIAAINYEIARNGQVYYVLPRSQGLPAKKAALQRLFPSIEIGIAYGKQSATLLEETMDRFAQGESQLLLCTNIIESGLDIRRVNTIIVEDIHLFGLAQIYQLRGRVGRADKEAHAYLFYPQKESLSDEALERLVAIEECCDLGQGFKLAERDLAIRGFGSVFGERQSGEAAHIGLDLFFDLLFETMSKADSHIFFQYDFKKVKLDVDFDPVRAVDYIKDAQRYETVISELEVAACSGLRELMYFTTNLRFEFGRETTCFEVLLQAVYIRRIAADVGIHHIWVQGKTIVMESDMSETVFNILKEGITSESLLSSMTFKQGIIEIELLIKLSQTRLIGRIFASMVELRKGLSHFARQ</sequence>
<evidence type="ECO:0000256" key="6">
    <source>
        <dbReference type="ARBA" id="ARBA00022840"/>
    </source>
</evidence>
<evidence type="ECO:0008006" key="14">
    <source>
        <dbReference type="Google" id="ProtNLM"/>
    </source>
</evidence>
<dbReference type="InterPro" id="IPR014001">
    <property type="entry name" value="Helicase_ATP-bd"/>
</dbReference>
<organism evidence="12 13">
    <name type="scientific">Adiantum capillus-veneris</name>
    <name type="common">Maidenhair fern</name>
    <dbReference type="NCBI Taxonomy" id="13818"/>
    <lineage>
        <taxon>Eukaryota</taxon>
        <taxon>Viridiplantae</taxon>
        <taxon>Streptophyta</taxon>
        <taxon>Embryophyta</taxon>
        <taxon>Tracheophyta</taxon>
        <taxon>Polypodiopsida</taxon>
        <taxon>Polypodiidae</taxon>
        <taxon>Polypodiales</taxon>
        <taxon>Pteridineae</taxon>
        <taxon>Pteridaceae</taxon>
        <taxon>Vittarioideae</taxon>
        <taxon>Adiantum</taxon>
    </lineage>
</organism>
<dbReference type="AlphaFoldDB" id="A0A9D4UQU1"/>
<evidence type="ECO:0000259" key="11">
    <source>
        <dbReference type="PROSITE" id="PS51194"/>
    </source>
</evidence>
<dbReference type="Gene3D" id="3.40.50.300">
    <property type="entry name" value="P-loop containing nucleotide triphosphate hydrolases"/>
    <property type="match status" value="2"/>
</dbReference>
<evidence type="ECO:0000256" key="2">
    <source>
        <dbReference type="ARBA" id="ARBA00022741"/>
    </source>
</evidence>
<dbReference type="PROSITE" id="PS51194">
    <property type="entry name" value="HELICASE_CTER"/>
    <property type="match status" value="1"/>
</dbReference>
<dbReference type="GO" id="GO:0003677">
    <property type="term" value="F:DNA binding"/>
    <property type="evidence" value="ECO:0007669"/>
    <property type="project" value="UniProtKB-KW"/>
</dbReference>
<dbReference type="SUPFAM" id="SSF141259">
    <property type="entry name" value="CarD-like"/>
    <property type="match status" value="1"/>
</dbReference>
<dbReference type="Pfam" id="PF02559">
    <property type="entry name" value="CarD_TRCF_RID"/>
    <property type="match status" value="1"/>
</dbReference>
<dbReference type="CDD" id="cd17991">
    <property type="entry name" value="DEXHc_TRCF"/>
    <property type="match status" value="1"/>
</dbReference>
<dbReference type="PANTHER" id="PTHR47964:SF1">
    <property type="entry name" value="ATP-DEPENDENT DNA HELICASE HOMOLOG RECG, CHLOROPLASTIC"/>
    <property type="match status" value="1"/>
</dbReference>
<keyword evidence="7" id="KW-0238">DNA-binding</keyword>
<dbReference type="InterPro" id="IPR047112">
    <property type="entry name" value="RecG/Mfd"/>
</dbReference>
<evidence type="ECO:0000256" key="4">
    <source>
        <dbReference type="ARBA" id="ARBA00022801"/>
    </source>
</evidence>
<dbReference type="GO" id="GO:0006281">
    <property type="term" value="P:DNA repair"/>
    <property type="evidence" value="ECO:0007669"/>
    <property type="project" value="UniProtKB-KW"/>
</dbReference>
<dbReference type="GO" id="GO:0003678">
    <property type="term" value="F:DNA helicase activity"/>
    <property type="evidence" value="ECO:0007669"/>
    <property type="project" value="TreeGrafter"/>
</dbReference>
<dbReference type="GO" id="GO:0016787">
    <property type="term" value="F:hydrolase activity"/>
    <property type="evidence" value="ECO:0007669"/>
    <property type="project" value="UniProtKB-KW"/>
</dbReference>
<evidence type="ECO:0000256" key="7">
    <source>
        <dbReference type="ARBA" id="ARBA00023125"/>
    </source>
</evidence>
<dbReference type="SMART" id="SM01058">
    <property type="entry name" value="CarD_TRCF"/>
    <property type="match status" value="1"/>
</dbReference>
<comment type="caution">
    <text evidence="12">The sequence shown here is derived from an EMBL/GenBank/DDBJ whole genome shotgun (WGS) entry which is preliminary data.</text>
</comment>
<evidence type="ECO:0000256" key="9">
    <source>
        <dbReference type="SAM" id="MobiDB-lite"/>
    </source>
</evidence>
<dbReference type="Proteomes" id="UP000886520">
    <property type="component" value="Chromosome 12"/>
</dbReference>
<feature type="region of interest" description="Disordered" evidence="9">
    <location>
        <begin position="191"/>
        <end position="214"/>
    </location>
</feature>
<keyword evidence="3" id="KW-0227">DNA damage</keyword>
<feature type="domain" description="Helicase ATP-binding" evidence="10">
    <location>
        <begin position="273"/>
        <end position="434"/>
    </location>
</feature>
<dbReference type="InterPro" id="IPR003711">
    <property type="entry name" value="CarD-like/TRCF_RID"/>
</dbReference>
<keyword evidence="1" id="KW-0150">Chloroplast</keyword>
<keyword evidence="4" id="KW-0378">Hydrolase</keyword>
<keyword evidence="1" id="KW-0934">Plastid</keyword>
<name>A0A9D4UQU1_ADICA</name>
<gene>
    <name evidence="12" type="ORF">GOP47_0012515</name>
</gene>
<evidence type="ECO:0000256" key="3">
    <source>
        <dbReference type="ARBA" id="ARBA00022763"/>
    </source>
</evidence>
<evidence type="ECO:0000259" key="10">
    <source>
        <dbReference type="PROSITE" id="PS51192"/>
    </source>
</evidence>
<dbReference type="InterPro" id="IPR027417">
    <property type="entry name" value="P-loop_NTPase"/>
</dbReference>
<dbReference type="SMART" id="SM00487">
    <property type="entry name" value="DEXDc"/>
    <property type="match status" value="1"/>
</dbReference>
<protein>
    <recommendedName>
        <fullName evidence="14">Transcription-repair-coupling factor</fullName>
    </recommendedName>
</protein>